<dbReference type="GO" id="GO:0005737">
    <property type="term" value="C:cytoplasm"/>
    <property type="evidence" value="ECO:0007669"/>
    <property type="project" value="InterPro"/>
</dbReference>
<dbReference type="Pfam" id="PF04194">
    <property type="entry name" value="PDCD2_C"/>
    <property type="match status" value="1"/>
</dbReference>
<dbReference type="SUPFAM" id="SSF144232">
    <property type="entry name" value="HIT/MYND zinc finger-like"/>
    <property type="match status" value="1"/>
</dbReference>
<evidence type="ECO:0000313" key="8">
    <source>
        <dbReference type="Proteomes" id="UP001161247"/>
    </source>
</evidence>
<dbReference type="Gene3D" id="6.10.140.2220">
    <property type="match status" value="1"/>
</dbReference>
<keyword evidence="3" id="KW-0862">Zinc</keyword>
<keyword evidence="8" id="KW-1185">Reference proteome</keyword>
<dbReference type="Proteomes" id="UP001161247">
    <property type="component" value="Chromosome 5"/>
</dbReference>
<feature type="region of interest" description="Disordered" evidence="5">
    <location>
        <begin position="1"/>
        <end position="61"/>
    </location>
</feature>
<organism evidence="7 8">
    <name type="scientific">Oldenlandia corymbosa var. corymbosa</name>
    <dbReference type="NCBI Taxonomy" id="529605"/>
    <lineage>
        <taxon>Eukaryota</taxon>
        <taxon>Viridiplantae</taxon>
        <taxon>Streptophyta</taxon>
        <taxon>Embryophyta</taxon>
        <taxon>Tracheophyta</taxon>
        <taxon>Spermatophyta</taxon>
        <taxon>Magnoliopsida</taxon>
        <taxon>eudicotyledons</taxon>
        <taxon>Gunneridae</taxon>
        <taxon>Pentapetalae</taxon>
        <taxon>asterids</taxon>
        <taxon>lamiids</taxon>
        <taxon>Gentianales</taxon>
        <taxon>Rubiaceae</taxon>
        <taxon>Rubioideae</taxon>
        <taxon>Spermacoceae</taxon>
        <taxon>Hedyotis-Oldenlandia complex</taxon>
        <taxon>Oldenlandia</taxon>
    </lineage>
</organism>
<keyword evidence="2 4" id="KW-0863">Zinc-finger</keyword>
<dbReference type="PROSITE" id="PS50865">
    <property type="entry name" value="ZF_MYND_2"/>
    <property type="match status" value="1"/>
</dbReference>
<evidence type="ECO:0000313" key="7">
    <source>
        <dbReference type="EMBL" id="CAI9105377.1"/>
    </source>
</evidence>
<dbReference type="InterPro" id="IPR002893">
    <property type="entry name" value="Znf_MYND"/>
</dbReference>
<protein>
    <submittedName>
        <fullName evidence="7">OLC1v1004288C2</fullName>
    </submittedName>
</protein>
<feature type="compositionally biased region" description="Acidic residues" evidence="5">
    <location>
        <begin position="45"/>
        <end position="61"/>
    </location>
</feature>
<evidence type="ECO:0000256" key="3">
    <source>
        <dbReference type="ARBA" id="ARBA00022833"/>
    </source>
</evidence>
<dbReference type="PANTHER" id="PTHR12298">
    <property type="entry name" value="PCDC2 PROGRAMMED CELL DEATH PROTEIN 2 -RELATED"/>
    <property type="match status" value="1"/>
</dbReference>
<evidence type="ECO:0000259" key="6">
    <source>
        <dbReference type="PROSITE" id="PS50865"/>
    </source>
</evidence>
<evidence type="ECO:0000256" key="5">
    <source>
        <dbReference type="SAM" id="MobiDB-lite"/>
    </source>
</evidence>
<name>A0AAV1DEZ0_OLDCO</name>
<dbReference type="EMBL" id="OX459122">
    <property type="protein sequence ID" value="CAI9105377.1"/>
    <property type="molecule type" value="Genomic_DNA"/>
</dbReference>
<dbReference type="AlphaFoldDB" id="A0AAV1DEZ0"/>
<dbReference type="PANTHER" id="PTHR12298:SF4">
    <property type="entry name" value="PROGRAMMED CELL DEATH PROTEIN 2"/>
    <property type="match status" value="1"/>
</dbReference>
<evidence type="ECO:0000256" key="1">
    <source>
        <dbReference type="ARBA" id="ARBA00022723"/>
    </source>
</evidence>
<feature type="compositionally biased region" description="Polar residues" evidence="5">
    <location>
        <begin position="13"/>
        <end position="23"/>
    </location>
</feature>
<dbReference type="GO" id="GO:0008270">
    <property type="term" value="F:zinc ion binding"/>
    <property type="evidence" value="ECO:0007669"/>
    <property type="project" value="UniProtKB-KW"/>
</dbReference>
<accession>A0AAV1DEZ0</accession>
<gene>
    <name evidence="7" type="ORF">OLC1_LOCUS14089</name>
</gene>
<sequence length="427" mass="48479">MSDDGEMYGDSSEMPTQKLNSLRITDLDDDDDEDGDVVPQAPVDILEDDDDDEDDDYEDQEPVSLGFLEKPKNSWSVRRELFPSIAGGTPAWLDPVNFPSGTSCLCDFCGQPLQFLLQVYAPLSQKESTFHRTLFVFMCTSMSCLLKDQHDQWKRRPEKASRSVKVFRCQLPRLNSFYSSEPPRNNGSDKPSTAGAVLCSWCGTWRGDKTCGDCRKVRYCSEKHQTAHWRSGHKVECRQPFLAPVTPESTSNAVSSDTQKVASKNIWPQFEIVHEDESEAENSEHEGFNKSLVSPSRVDESVKSLLETFEVGGDKKSWATFQERISRDPEQVLRYYRSVRSKPLWPLSSGQPSRMDIPRCNYCNGTRACEFQILPQLLFYFGVENNPDSLDWATIAVYTCEASCDESTVYKEEFAWVQLASQSTTVR</sequence>
<proteinExistence type="predicted"/>
<evidence type="ECO:0000256" key="4">
    <source>
        <dbReference type="PROSITE-ProRule" id="PRU00134"/>
    </source>
</evidence>
<dbReference type="InterPro" id="IPR007320">
    <property type="entry name" value="PDCD2_C"/>
</dbReference>
<evidence type="ECO:0000256" key="2">
    <source>
        <dbReference type="ARBA" id="ARBA00022771"/>
    </source>
</evidence>
<dbReference type="Pfam" id="PF01753">
    <property type="entry name" value="zf-MYND"/>
    <property type="match status" value="1"/>
</dbReference>
<feature type="compositionally biased region" description="Acidic residues" evidence="5">
    <location>
        <begin position="27"/>
        <end position="36"/>
    </location>
</feature>
<reference evidence="7" key="1">
    <citation type="submission" date="2023-03" db="EMBL/GenBank/DDBJ databases">
        <authorList>
            <person name="Julca I."/>
        </authorList>
    </citation>
    <scope>NUCLEOTIDE SEQUENCE</scope>
</reference>
<dbReference type="PROSITE" id="PS01360">
    <property type="entry name" value="ZF_MYND_1"/>
    <property type="match status" value="1"/>
</dbReference>
<keyword evidence="1" id="KW-0479">Metal-binding</keyword>
<feature type="domain" description="MYND-type" evidence="6">
    <location>
        <begin position="199"/>
        <end position="237"/>
    </location>
</feature>